<dbReference type="InterPro" id="IPR022970">
    <property type="entry name" value="NTP_hydrolase-rel"/>
</dbReference>
<evidence type="ECO:0000313" key="5">
    <source>
        <dbReference type="Proteomes" id="UP000037237"/>
    </source>
</evidence>
<keyword evidence="1 3" id="KW-0547">Nucleotide-binding</keyword>
<comment type="caution">
    <text evidence="4">The sequence shown here is derived from an EMBL/GenBank/DDBJ whole genome shotgun (WGS) entry which is preliminary data.</text>
</comment>
<dbReference type="SUPFAM" id="SSF52540">
    <property type="entry name" value="P-loop containing nucleoside triphosphate hydrolases"/>
    <property type="match status" value="1"/>
</dbReference>
<evidence type="ECO:0000256" key="1">
    <source>
        <dbReference type="ARBA" id="ARBA00022741"/>
    </source>
</evidence>
<dbReference type="GO" id="GO:0005524">
    <property type="term" value="F:ATP binding"/>
    <property type="evidence" value="ECO:0007669"/>
    <property type="project" value="UniProtKB-UniRule"/>
</dbReference>
<evidence type="ECO:0000313" key="4">
    <source>
        <dbReference type="EMBL" id="KON32585.1"/>
    </source>
</evidence>
<evidence type="ECO:0000256" key="2">
    <source>
        <dbReference type="ARBA" id="ARBA00022840"/>
    </source>
</evidence>
<protein>
    <recommendedName>
        <fullName evidence="3">UPF0200 protein AC477_02760</fullName>
    </recommendedName>
</protein>
<dbReference type="HAMAP" id="MF_01111">
    <property type="entry name" value="UPF0200"/>
    <property type="match status" value="1"/>
</dbReference>
<sequence>MIVATAGMPGSGKGAFQRIFQRMGYPVVIMGDEVREEAKRINNSPTPENLGKIMIQLRESDGPAAIAKRCIPKLKKKTEKIVGIDGIRSLSEVKEFKKHFPNFVTIAIHASPQTRYERLSRRKRSDDPQNWETFSQRDQRELGVGMGDVIATADYMIVNEGSLIQLKRKIHQILKEELSE</sequence>
<reference evidence="4 5" key="1">
    <citation type="submission" date="2015-06" db="EMBL/GenBank/DDBJ databases">
        <title>New insights into the roles of widespread benthic archaea in carbon and nitrogen cycling.</title>
        <authorList>
            <person name="Lazar C.S."/>
            <person name="Baker B.J."/>
            <person name="Seitz K.W."/>
            <person name="Hyde A.S."/>
            <person name="Dick G.J."/>
            <person name="Hinrichs K.-U."/>
            <person name="Teske A.P."/>
        </authorList>
    </citation>
    <scope>NUCLEOTIDE SEQUENCE [LARGE SCALE GENOMIC DNA]</scope>
    <source>
        <strain evidence="4">SG8-32-1</strain>
    </source>
</reference>
<proteinExistence type="inferred from homology"/>
<dbReference type="PANTHER" id="PTHR41930:SF1">
    <property type="entry name" value="DEPHOSPHO-COA KINASE"/>
    <property type="match status" value="1"/>
</dbReference>
<evidence type="ECO:0000256" key="3">
    <source>
        <dbReference type="HAMAP-Rule" id="MF_01111"/>
    </source>
</evidence>
<dbReference type="AlphaFoldDB" id="A0A0M0BW52"/>
<accession>A0A0M0BW52</accession>
<name>A0A0M0BW52_9ARCH</name>
<gene>
    <name evidence="4" type="ORF">AC477_02760</name>
</gene>
<dbReference type="EMBL" id="LFWU01000061">
    <property type="protein sequence ID" value="KON32585.1"/>
    <property type="molecule type" value="Genomic_DNA"/>
</dbReference>
<feature type="binding site" evidence="3">
    <location>
        <begin position="7"/>
        <end position="14"/>
    </location>
    <ligand>
        <name>ATP</name>
        <dbReference type="ChEBI" id="CHEBI:30616"/>
    </ligand>
</feature>
<dbReference type="PANTHER" id="PTHR41930">
    <property type="entry name" value="UPF0200 PROTEIN MJ1399"/>
    <property type="match status" value="1"/>
</dbReference>
<comment type="similarity">
    <text evidence="3">Belongs to the UPF0200 family.</text>
</comment>
<dbReference type="InterPro" id="IPR027417">
    <property type="entry name" value="P-loop_NTPase"/>
</dbReference>
<keyword evidence="2 3" id="KW-0067">ATP-binding</keyword>
<organism evidence="4 5">
    <name type="scientific">miscellaneous Crenarchaeota group-1 archaeon SG8-32-1</name>
    <dbReference type="NCBI Taxonomy" id="1685124"/>
    <lineage>
        <taxon>Archaea</taxon>
        <taxon>Candidatus Bathyarchaeota</taxon>
        <taxon>MCG-1</taxon>
    </lineage>
</organism>
<dbReference type="Gene3D" id="3.40.50.300">
    <property type="entry name" value="P-loop containing nucleotide triphosphate hydrolases"/>
    <property type="match status" value="1"/>
</dbReference>
<dbReference type="Pfam" id="PF13207">
    <property type="entry name" value="AAA_17"/>
    <property type="match status" value="1"/>
</dbReference>
<dbReference type="Proteomes" id="UP000037237">
    <property type="component" value="Unassembled WGS sequence"/>
</dbReference>